<name>A0A9P6PLA8_9FUNG</name>
<evidence type="ECO:0008006" key="3">
    <source>
        <dbReference type="Google" id="ProtNLM"/>
    </source>
</evidence>
<evidence type="ECO:0000313" key="2">
    <source>
        <dbReference type="Proteomes" id="UP000726737"/>
    </source>
</evidence>
<comment type="caution">
    <text evidence="1">The sequence shown here is derived from an EMBL/GenBank/DDBJ whole genome shotgun (WGS) entry which is preliminary data.</text>
</comment>
<reference evidence="1" key="1">
    <citation type="journal article" date="2020" name="Fungal Divers.">
        <title>Resolving the Mortierellaceae phylogeny through synthesis of multi-gene phylogenetics and phylogenomics.</title>
        <authorList>
            <person name="Vandepol N."/>
            <person name="Liber J."/>
            <person name="Desiro A."/>
            <person name="Na H."/>
            <person name="Kennedy M."/>
            <person name="Barry K."/>
            <person name="Grigoriev I.V."/>
            <person name="Miller A.N."/>
            <person name="O'Donnell K."/>
            <person name="Stajich J.E."/>
            <person name="Bonito G."/>
        </authorList>
    </citation>
    <scope>NUCLEOTIDE SEQUENCE</scope>
    <source>
        <strain evidence="1">KOD948</strain>
    </source>
</reference>
<dbReference type="SUPFAM" id="SSF81383">
    <property type="entry name" value="F-box domain"/>
    <property type="match status" value="1"/>
</dbReference>
<dbReference type="Proteomes" id="UP000726737">
    <property type="component" value="Unassembled WGS sequence"/>
</dbReference>
<accession>A0A9P6PLA8</accession>
<evidence type="ECO:0000313" key="1">
    <source>
        <dbReference type="EMBL" id="KAG0247721.1"/>
    </source>
</evidence>
<keyword evidence="2" id="KW-1185">Reference proteome</keyword>
<dbReference type="OrthoDB" id="2371605at2759"/>
<dbReference type="InterPro" id="IPR036047">
    <property type="entry name" value="F-box-like_dom_sf"/>
</dbReference>
<dbReference type="EMBL" id="JAAAJA010001244">
    <property type="protein sequence ID" value="KAG0247721.1"/>
    <property type="molecule type" value="Genomic_DNA"/>
</dbReference>
<organism evidence="1 2">
    <name type="scientific">Mortierella polycephala</name>
    <dbReference type="NCBI Taxonomy" id="41804"/>
    <lineage>
        <taxon>Eukaryota</taxon>
        <taxon>Fungi</taxon>
        <taxon>Fungi incertae sedis</taxon>
        <taxon>Mucoromycota</taxon>
        <taxon>Mortierellomycotina</taxon>
        <taxon>Mortierellomycetes</taxon>
        <taxon>Mortierellales</taxon>
        <taxon>Mortierellaceae</taxon>
        <taxon>Mortierella</taxon>
    </lineage>
</organism>
<dbReference type="AlphaFoldDB" id="A0A9P6PLA8"/>
<dbReference type="InterPro" id="IPR032675">
    <property type="entry name" value="LRR_dom_sf"/>
</dbReference>
<dbReference type="SUPFAM" id="SSF52047">
    <property type="entry name" value="RNI-like"/>
    <property type="match status" value="1"/>
</dbReference>
<dbReference type="Gene3D" id="3.80.10.10">
    <property type="entry name" value="Ribonuclease Inhibitor"/>
    <property type="match status" value="1"/>
</dbReference>
<proteinExistence type="predicted"/>
<gene>
    <name evidence="1" type="ORF">BG011_001021</name>
</gene>
<protein>
    <recommendedName>
        <fullName evidence="3">F-box domain-containing protein</fullName>
    </recommendedName>
</protein>
<sequence length="438" mass="50092">MPSVSSIDIPLIVHAICDNLDLNDIVSCKGVCKDWNNAFAPYEWRSLHLTNHDYNQIRQGPSPETRSLIIKHAHRLESLTIYEDDVAWLPDISSCVNIKRFSYENRWECYDDLDEFHQKSRNQLDLLATRQNPKEQSCLEVDAPKVGTIISFSALFLALQGLSNLTELRLSVGTQWVSFGDQSPDLSVKFDPAVLTFAMANCPSSLESVHITHDWDDEKDTDPRAPPRINPSALVLQWKPLPYLRKFHYMSKCGYTPKDMIDAALIPFLTHCCPVLEDLSLPNFPEDSAELLMRTIGQHCPGVRYLRLNNDGTSLGEYGEVNHFNHIVQPLKFLKIDLQYEHDTRVLLTLLRNGPDALEALEFKHTGDFGAPPYVPPARSFPNLAKVDYTCSYRDGRGQLYTWIRPAEISHYNDDQRRHYCAESTFLFYKLPVPIILI</sequence>